<name>A0A2Z4NCR8_9BACT</name>
<keyword evidence="2" id="KW-1185">Reference proteome</keyword>
<gene>
    <name evidence="1" type="ORF">DP065_00805</name>
</gene>
<evidence type="ECO:0000313" key="1">
    <source>
        <dbReference type="EMBL" id="AWX69297.1"/>
    </source>
</evidence>
<accession>A0A2Z4NCR8</accession>
<dbReference type="KEGG" id="mane:DP065_00805"/>
<reference evidence="2" key="1">
    <citation type="submission" date="2018-06" db="EMBL/GenBank/DDBJ databases">
        <title>Complete genome sequences of Mycoplasma anatis, M. anseris and M. cloacale type strains.</title>
        <authorList>
            <person name="Grozner D."/>
            <person name="Forro B."/>
            <person name="Sulyok K.M."/>
            <person name="Marton S."/>
            <person name="Kreizinger Z."/>
            <person name="Banyai K."/>
            <person name="Gyuranecz M."/>
        </authorList>
    </citation>
    <scope>NUCLEOTIDE SEQUENCE [LARGE SCALE GENOMIC DNA]</scope>
    <source>
        <strain evidence="2">ATCC 49234</strain>
    </source>
</reference>
<sequence length="529" mass="63144">MNRIEEWLEFYKDNKKATNQIKKNALKYGNEIYNDSNLKVVNNAFVAQYLYLPLGFNELIIKKIAQCFLNYLRLKNLDIANYYVVLATNDYQNPIKKQILSYLKEVLQSSKLKVLEFENNNNSSYSFLQYSILKMENVDYAFFIDDFLIEQKYFALNILACQNPELQQEIISYIQKQINDLYFEDISDFHDDSIKINTSKLINEYINDILNFKFNKNANRIIKLGIIPNKSNKHLIRKALGRDDISYQFLHTQINNKQNKIISWHQKFDYIIHFLNDDQSIKIFAPEKKGLKTIYKSIEFSNLLAIYLNFIYTNKSKNENSIKIENLIYSFGTNNFLLNFIAKKMDLNQKELKLLKNEKAFNIPNLLYLDEEQKFFITNPKIKEFDQLLQAVILVDMLNYYKTQNMNITNLENDLEQEINITNLSKFEIKSLNTNLDHFKTKLFAQTELAKLNYNELIDLSKYQNETEKFVAKYEFEEEEWLVIKQDLVNERLVFFVNETKKTKNNISNRLQKFFLRFLNKFNFNFSLD</sequence>
<dbReference type="RefSeq" id="WP_033178822.1">
    <property type="nucleotide sequence ID" value="NZ_CP030140.1"/>
</dbReference>
<organism evidence="1 2">
    <name type="scientific">[Mycoplasma] anseris</name>
    <dbReference type="NCBI Taxonomy" id="92400"/>
    <lineage>
        <taxon>Bacteria</taxon>
        <taxon>Bacillati</taxon>
        <taxon>Mycoplasmatota</taxon>
        <taxon>Mycoplasmoidales</taxon>
        <taxon>Metamycoplasmataceae</taxon>
        <taxon>Metamycoplasma</taxon>
    </lineage>
</organism>
<evidence type="ECO:0000313" key="2">
    <source>
        <dbReference type="Proteomes" id="UP000250218"/>
    </source>
</evidence>
<dbReference type="Proteomes" id="UP000250218">
    <property type="component" value="Chromosome"/>
</dbReference>
<dbReference type="AlphaFoldDB" id="A0A2Z4NCR8"/>
<proteinExistence type="predicted"/>
<protein>
    <submittedName>
        <fullName evidence="1">Uncharacterized protein</fullName>
    </submittedName>
</protein>
<dbReference type="EMBL" id="CP030140">
    <property type="protein sequence ID" value="AWX69297.1"/>
    <property type="molecule type" value="Genomic_DNA"/>
</dbReference>